<dbReference type="InterPro" id="IPR036782">
    <property type="entry name" value="NE0471-like_N"/>
</dbReference>
<dbReference type="Gene3D" id="3.30.2020.10">
    <property type="entry name" value="NE0471-like N-terminal domain"/>
    <property type="match status" value="1"/>
</dbReference>
<evidence type="ECO:0000313" key="1">
    <source>
        <dbReference type="EMBL" id="BAR98026.1"/>
    </source>
</evidence>
<accession>A0A182CXU2</accession>
<gene>
    <name evidence="1" type="ORF">BV133_433</name>
</gene>
<sequence length="74" mass="7991">MWVRFSDGTEGVRPFADILAEGGPMVEPLRDPTFFNRAFVEMGVPAWPNGFDIDAIALHEEMAAAGLLTPAAAE</sequence>
<protein>
    <recommendedName>
        <fullName evidence="2">DUF2442 domain-containing protein</fullName>
    </recommendedName>
</protein>
<dbReference type="Pfam" id="PF10387">
    <property type="entry name" value="DUF2442"/>
    <property type="match status" value="1"/>
</dbReference>
<reference evidence="1" key="1">
    <citation type="journal article" date="2015" name="Genome Announc.">
        <title>Complete Genome Sequence of the Bacteriochlorophyll b-Producing Photosynthetic Bacterium Blastochloris viridis.</title>
        <authorList>
            <person name="Tsukatani Y."/>
            <person name="Hirose Y."/>
            <person name="Harada J."/>
            <person name="Misawa N."/>
            <person name="Mori K."/>
            <person name="Inoue K."/>
            <person name="Tamiaki H."/>
        </authorList>
    </citation>
    <scope>NUCLEOTIDE SEQUENCE [LARGE SCALE GENOMIC DNA]</scope>
    <source>
        <strain evidence="1">DSM 133</strain>
    </source>
</reference>
<dbReference type="AlphaFoldDB" id="A0A182CXU2"/>
<name>A0A182CXU2_BLAVI</name>
<evidence type="ECO:0008006" key="2">
    <source>
        <dbReference type="Google" id="ProtNLM"/>
    </source>
</evidence>
<dbReference type="SUPFAM" id="SSF143880">
    <property type="entry name" value="NE0471 N-terminal domain-like"/>
    <property type="match status" value="1"/>
</dbReference>
<dbReference type="InterPro" id="IPR018841">
    <property type="entry name" value="DUF2442"/>
</dbReference>
<dbReference type="EMBL" id="AP014854">
    <property type="protein sequence ID" value="BAR98026.1"/>
    <property type="molecule type" value="Genomic_DNA"/>
</dbReference>
<organism evidence="1">
    <name type="scientific">Blastochloris viridis</name>
    <name type="common">Rhodopseudomonas viridis</name>
    <dbReference type="NCBI Taxonomy" id="1079"/>
    <lineage>
        <taxon>Bacteria</taxon>
        <taxon>Pseudomonadati</taxon>
        <taxon>Pseudomonadota</taxon>
        <taxon>Alphaproteobacteria</taxon>
        <taxon>Hyphomicrobiales</taxon>
        <taxon>Blastochloridaceae</taxon>
        <taxon>Blastochloris</taxon>
    </lineage>
</organism>
<proteinExistence type="predicted"/>